<sequence length="365" mass="39372">MSSLASTLQRALSPSIDAVAQSIISSSVPGEPTEDRDIALANLTLSTLHAKITSARTIDAVIDTVLPDYRDALRSHLLTYASSAEKWETAKSNLARLEASVAGGILPQRLRVKAPEVQFTKDFLESTDESVVKALSAIKDASTVFQTSVTNATIAAKKAEVALWEKKCDIKANSESCHPIVTQVYEDRRDTFKSPIFRRGNGGDLELGAWSISPEKRTECMVQARAMSLFLSQILAIVVARHRVANIKFEKKREVAAKADVEMADGTLTAGPTIQSLVDKSLNARLKKLNLTTVSKKNTSGPSSSKAHQQTPPSKASTTPSKSKKAPTKANKKQKDQKRGKGVASPQGNDQKPKGGKKGKGKQRV</sequence>
<comment type="caution">
    <text evidence="2">The sequence shown here is derived from an EMBL/GenBank/DDBJ whole genome shotgun (WGS) entry which is preliminary data.</text>
</comment>
<evidence type="ECO:0000313" key="2">
    <source>
        <dbReference type="EMBL" id="KAF5313138.1"/>
    </source>
</evidence>
<feature type="compositionally biased region" description="Polar residues" evidence="1">
    <location>
        <begin position="293"/>
        <end position="308"/>
    </location>
</feature>
<keyword evidence="3" id="KW-1185">Reference proteome</keyword>
<accession>A0A8H5EV34</accession>
<protein>
    <submittedName>
        <fullName evidence="2">Uncharacterized protein</fullName>
    </submittedName>
</protein>
<feature type="compositionally biased region" description="Basic residues" evidence="1">
    <location>
        <begin position="322"/>
        <end position="332"/>
    </location>
</feature>
<dbReference type="AlphaFoldDB" id="A0A8H5EV34"/>
<proteinExistence type="predicted"/>
<name>A0A8H5EV34_9AGAR</name>
<reference evidence="2 3" key="1">
    <citation type="journal article" date="2020" name="ISME J.">
        <title>Uncovering the hidden diversity of litter-decomposition mechanisms in mushroom-forming fungi.</title>
        <authorList>
            <person name="Floudas D."/>
            <person name="Bentzer J."/>
            <person name="Ahren D."/>
            <person name="Johansson T."/>
            <person name="Persson P."/>
            <person name="Tunlid A."/>
        </authorList>
    </citation>
    <scope>NUCLEOTIDE SEQUENCE [LARGE SCALE GENOMIC DNA]</scope>
    <source>
        <strain evidence="2 3">CBS 101986</strain>
    </source>
</reference>
<dbReference type="Proteomes" id="UP000567179">
    <property type="component" value="Unassembled WGS sequence"/>
</dbReference>
<dbReference type="OrthoDB" id="3039717at2759"/>
<feature type="compositionally biased region" description="Basic residues" evidence="1">
    <location>
        <begin position="354"/>
        <end position="365"/>
    </location>
</feature>
<evidence type="ECO:0000313" key="3">
    <source>
        <dbReference type="Proteomes" id="UP000567179"/>
    </source>
</evidence>
<feature type="compositionally biased region" description="Low complexity" evidence="1">
    <location>
        <begin position="309"/>
        <end position="321"/>
    </location>
</feature>
<organism evidence="2 3">
    <name type="scientific">Psilocybe cf. subviscida</name>
    <dbReference type="NCBI Taxonomy" id="2480587"/>
    <lineage>
        <taxon>Eukaryota</taxon>
        <taxon>Fungi</taxon>
        <taxon>Dikarya</taxon>
        <taxon>Basidiomycota</taxon>
        <taxon>Agaricomycotina</taxon>
        <taxon>Agaricomycetes</taxon>
        <taxon>Agaricomycetidae</taxon>
        <taxon>Agaricales</taxon>
        <taxon>Agaricineae</taxon>
        <taxon>Strophariaceae</taxon>
        <taxon>Psilocybe</taxon>
    </lineage>
</organism>
<dbReference type="EMBL" id="JAACJJ010000056">
    <property type="protein sequence ID" value="KAF5313138.1"/>
    <property type="molecule type" value="Genomic_DNA"/>
</dbReference>
<gene>
    <name evidence="2" type="ORF">D9619_003871</name>
</gene>
<feature type="region of interest" description="Disordered" evidence="1">
    <location>
        <begin position="293"/>
        <end position="365"/>
    </location>
</feature>
<evidence type="ECO:0000256" key="1">
    <source>
        <dbReference type="SAM" id="MobiDB-lite"/>
    </source>
</evidence>